<dbReference type="SUPFAM" id="SSF82171">
    <property type="entry name" value="DPP6 N-terminal domain-like"/>
    <property type="match status" value="1"/>
</dbReference>
<evidence type="ECO:0000256" key="2">
    <source>
        <dbReference type="ARBA" id="ARBA00022737"/>
    </source>
</evidence>
<evidence type="ECO:0000256" key="4">
    <source>
        <dbReference type="SAM" id="MobiDB-lite"/>
    </source>
</evidence>
<evidence type="ECO:0000313" key="6">
    <source>
        <dbReference type="EMBL" id="CEL62266.1"/>
    </source>
</evidence>
<dbReference type="OrthoDB" id="538223at2759"/>
<dbReference type="PRINTS" id="PR00320">
    <property type="entry name" value="GPROTEINBRPT"/>
</dbReference>
<dbReference type="InterPro" id="IPR019775">
    <property type="entry name" value="WD40_repeat_CS"/>
</dbReference>
<dbReference type="SUPFAM" id="SSF50978">
    <property type="entry name" value="WD40 repeat-like"/>
    <property type="match status" value="1"/>
</dbReference>
<evidence type="ECO:0000259" key="5">
    <source>
        <dbReference type="PROSITE" id="PS50837"/>
    </source>
</evidence>
<keyword evidence="1 3" id="KW-0853">WD repeat</keyword>
<dbReference type="InterPro" id="IPR007111">
    <property type="entry name" value="NACHT_NTPase"/>
</dbReference>
<dbReference type="Pfam" id="PF00400">
    <property type="entry name" value="WD40"/>
    <property type="match status" value="7"/>
</dbReference>
<name>A0A0B7FWD2_THACB</name>
<feature type="region of interest" description="Disordered" evidence="4">
    <location>
        <begin position="1"/>
        <end position="54"/>
    </location>
</feature>
<keyword evidence="2" id="KW-0677">Repeat</keyword>
<feature type="repeat" description="WD" evidence="3">
    <location>
        <begin position="1106"/>
        <end position="1147"/>
    </location>
</feature>
<dbReference type="Gene3D" id="3.40.50.300">
    <property type="entry name" value="P-loop containing nucleotide triphosphate hydrolases"/>
    <property type="match status" value="1"/>
</dbReference>
<feature type="repeat" description="WD" evidence="3">
    <location>
        <begin position="977"/>
        <end position="1009"/>
    </location>
</feature>
<dbReference type="CDD" id="cd00200">
    <property type="entry name" value="WD40"/>
    <property type="match status" value="1"/>
</dbReference>
<sequence>MSLTDSGSNSRRKRFRKWLRDRFSGSPSGPPPSPPAQPPSLQVTPSLAPPSQDNSMIAILDGQRATLMDQQLLAAQPAASNSSAATSAKLLNLEPTPFADTSQVTVAKELGLTRPYKSSTLLQSSPVPSISAPPLPTNNAHASETTGANRVTKARLDRGNGIWTGLRISLKTLAATEGVFGPISSAARVLLDCCDTLEIATKYRQDYENLAIELITLNESISQYFNVNKASPMSGCVSGIVKRIEEEAIEMYKCTERENGRRLLAAKLNEDKLMRQCRRVQSLFRQLQINLSANAWSITNEILVNTRLDMLKSVELADHDSSLATSINRRACTEGTRTKVLQDLAAWTNDADAPGVYWMNGMAGTGKTTIACTFSDLLGRHGILAASFFCTRASKDCQDVTRIIPTIACQMARYSALFRQYLCDAIGEEPSARSKTITKQFEILLARPLQKMGNAILRDQVVVIDGLDECEDQGGVRVLLDVLFKLTSRLPLKFFVTSRPESGIYLKMTDYTGSRTGVYLHDIEKSLVSADIELYLKEVLAPLSPHPSQIKELVGQCGVLFIYAATLARYILPGDGKADSQRRLRLILEMTPGAMKAHTQIDALYTAVLKSALEDEGMEDEEREDARAVLRMVLLAEEPIGVETIATLAKIADVSRVKYALVPLRSVLHQSSTGLVSTLHASFSDFMLSKKRSRPYFCDIEEYSRSLPHRCFEIMKAELRMNICDLPSSFVPDAKVEGLQARIKEKISPTLTYACRYWANHLRIAPTSGTLMKALEEFVCVRLLFWMEVMSLRRELSTAVEILFTSKQWLTSSGTGPSEMALAILVADAANFVTLHASTPASQSTPHIYISSLPFCSRSSTVYTNYWPRTQGLLTLKGSFMDRRETAALATSNIDSVVLSVAYSPDGSRAVVGCLDGDVSIRNAYDGTLVVGPLQGHGKSVRSVVFSGDGNLVASGSDDCTIRVWDVRSGRPVVGPFHGHTDHVHSVSFSPDSTRIVSASNDSTIRIWSATGGALLLGPLEGHSNGVNCVTFSPDGTLIASASDDKTIQLWCSHGGTPAISPLHAHADWIRCIAFTPDGARLVSGSNDWTVRVWRVRDGSAVTSPFKGHTSAVSSVAVSADGALVASGSYDWTVRVWRVADGTLVAGPFAGHTGPVLSVGYAPDGNRVISGSSDRTMRVWNVRERMMPLAFSDPPLSKIRSLWLSSDGAFVMTESDDKVIQMWNVADGTCQPGSVDMRPPSNSGSHDLSPDGYYAAKIDENGQLQVMRLDDGTVVSGPFDGVPRVWEFSKDSVSLIVGFSDGRIEVVDLKCGRAALRFRSADDDHVDMVAQSLDQSILASVDDNKYSSRTLRIWSMLGPTIELLYSAYYPTTDQIVTALPYAYDQCHVDKDGWLVNSNDDMILWLPPEIARTEMSPATLLIITRTGTLQIPKQKLLVGSRWKEIYVLEHIKALCNDYNTWTHLSPCFCKVTPRA</sequence>
<dbReference type="SMART" id="SM00320">
    <property type="entry name" value="WD40"/>
    <property type="match status" value="8"/>
</dbReference>
<keyword evidence="7" id="KW-1185">Reference proteome</keyword>
<reference evidence="6 7" key="1">
    <citation type="submission" date="2014-11" db="EMBL/GenBank/DDBJ databases">
        <authorList>
            <person name="Wibberg Daniel"/>
        </authorList>
    </citation>
    <scope>NUCLEOTIDE SEQUENCE [LARGE SCALE GENOMIC DNA]</scope>
    <source>
        <strain evidence="6">Rhizoctonia solani AG1-IB 7/3/14</strain>
    </source>
</reference>
<gene>
    <name evidence="6" type="ORF">RSOLAG1IB_10330</name>
</gene>
<feature type="compositionally biased region" description="Pro residues" evidence="4">
    <location>
        <begin position="28"/>
        <end position="38"/>
    </location>
</feature>
<dbReference type="InterPro" id="IPR001680">
    <property type="entry name" value="WD40_rpt"/>
</dbReference>
<dbReference type="InterPro" id="IPR036322">
    <property type="entry name" value="WD40_repeat_dom_sf"/>
</dbReference>
<dbReference type="PANTHER" id="PTHR19848">
    <property type="entry name" value="WD40 REPEAT PROTEIN"/>
    <property type="match status" value="1"/>
</dbReference>
<dbReference type="PANTHER" id="PTHR19848:SF8">
    <property type="entry name" value="F-BOX AND WD REPEAT DOMAIN CONTAINING 7"/>
    <property type="match status" value="1"/>
</dbReference>
<dbReference type="EMBL" id="LN679164">
    <property type="protein sequence ID" value="CEL62266.1"/>
    <property type="molecule type" value="Genomic_DNA"/>
</dbReference>
<dbReference type="InterPro" id="IPR056884">
    <property type="entry name" value="NPHP3-like_N"/>
</dbReference>
<dbReference type="PROSITE" id="PS50294">
    <property type="entry name" value="WD_REPEATS_REGION"/>
    <property type="match status" value="6"/>
</dbReference>
<dbReference type="InterPro" id="IPR027417">
    <property type="entry name" value="P-loop_NTPase"/>
</dbReference>
<feature type="repeat" description="WD" evidence="3">
    <location>
        <begin position="1149"/>
        <end position="1183"/>
    </location>
</feature>
<dbReference type="STRING" id="1108050.A0A0B7FWD2"/>
<evidence type="ECO:0000256" key="3">
    <source>
        <dbReference type="PROSITE-ProRule" id="PRU00221"/>
    </source>
</evidence>
<dbReference type="Pfam" id="PF24883">
    <property type="entry name" value="NPHP3_N"/>
    <property type="match status" value="1"/>
</dbReference>
<dbReference type="SUPFAM" id="SSF52540">
    <property type="entry name" value="P-loop containing nucleoside triphosphate hydrolases"/>
    <property type="match status" value="1"/>
</dbReference>
<feature type="repeat" description="WD" evidence="3">
    <location>
        <begin position="1063"/>
        <end position="1104"/>
    </location>
</feature>
<feature type="repeat" description="WD" evidence="3">
    <location>
        <begin position="934"/>
        <end position="975"/>
    </location>
</feature>
<feature type="domain" description="NACHT" evidence="5">
    <location>
        <begin position="355"/>
        <end position="502"/>
    </location>
</feature>
<protein>
    <submittedName>
        <fullName evidence="6">Vegetative incompatibility protein HET-E-1</fullName>
    </submittedName>
</protein>
<accession>A0A0B7FWD2</accession>
<dbReference type="PROSITE" id="PS50837">
    <property type="entry name" value="NACHT"/>
    <property type="match status" value="1"/>
</dbReference>
<dbReference type="PROSITE" id="PS50082">
    <property type="entry name" value="WD_REPEATS_2"/>
    <property type="match status" value="6"/>
</dbReference>
<dbReference type="Proteomes" id="UP000059188">
    <property type="component" value="Unassembled WGS sequence"/>
</dbReference>
<organism evidence="6 7">
    <name type="scientific">Thanatephorus cucumeris (strain AG1-IB / isolate 7/3/14)</name>
    <name type="common">Lettuce bottom rot fungus</name>
    <name type="synonym">Rhizoctonia solani</name>
    <dbReference type="NCBI Taxonomy" id="1108050"/>
    <lineage>
        <taxon>Eukaryota</taxon>
        <taxon>Fungi</taxon>
        <taxon>Dikarya</taxon>
        <taxon>Basidiomycota</taxon>
        <taxon>Agaricomycotina</taxon>
        <taxon>Agaricomycetes</taxon>
        <taxon>Cantharellales</taxon>
        <taxon>Ceratobasidiaceae</taxon>
        <taxon>Rhizoctonia</taxon>
        <taxon>Rhizoctonia solani AG-1</taxon>
    </lineage>
</organism>
<dbReference type="InterPro" id="IPR020472">
    <property type="entry name" value="WD40_PAC1"/>
</dbReference>
<dbReference type="InterPro" id="IPR015943">
    <property type="entry name" value="WD40/YVTN_repeat-like_dom_sf"/>
</dbReference>
<evidence type="ECO:0000256" key="1">
    <source>
        <dbReference type="ARBA" id="ARBA00022574"/>
    </source>
</evidence>
<evidence type="ECO:0000313" key="7">
    <source>
        <dbReference type="Proteomes" id="UP000059188"/>
    </source>
</evidence>
<proteinExistence type="predicted"/>
<dbReference type="PROSITE" id="PS00678">
    <property type="entry name" value="WD_REPEATS_1"/>
    <property type="match status" value="2"/>
</dbReference>
<feature type="compositionally biased region" description="Polar residues" evidence="4">
    <location>
        <begin position="41"/>
        <end position="54"/>
    </location>
</feature>
<dbReference type="Gene3D" id="2.130.10.10">
    <property type="entry name" value="YVTN repeat-like/Quinoprotein amine dehydrogenase"/>
    <property type="match status" value="4"/>
</dbReference>
<feature type="repeat" description="WD" evidence="3">
    <location>
        <begin position="1020"/>
        <end position="1051"/>
    </location>
</feature>